<dbReference type="GO" id="GO:0005506">
    <property type="term" value="F:iron ion binding"/>
    <property type="evidence" value="ECO:0007669"/>
    <property type="project" value="InterPro"/>
</dbReference>
<sequence>MEKNSSNFWQDHSLHYLEMAFRTDKQERINNPDGHGKKTGVCGDTIEFFLTIRDGCIYSVAFEVNGCMNTNACANTIAHLAEGKTLEEAWEITPEKVTNYLETLPEDHTHCSELAVGAFYLALANHQEIRQNPWKKLYHK</sequence>
<dbReference type="Pfam" id="PF01592">
    <property type="entry name" value="NifU_N"/>
    <property type="match status" value="1"/>
</dbReference>
<accession>A0A975BUL9</accession>
<dbReference type="GO" id="GO:0051536">
    <property type="term" value="F:iron-sulfur cluster binding"/>
    <property type="evidence" value="ECO:0007669"/>
    <property type="project" value="InterPro"/>
</dbReference>
<dbReference type="EMBL" id="CP061800">
    <property type="protein sequence ID" value="QTA91943.1"/>
    <property type="molecule type" value="Genomic_DNA"/>
</dbReference>
<dbReference type="KEGG" id="dmm:dnm_080160"/>
<keyword evidence="3" id="KW-1185">Reference proteome</keyword>
<proteinExistence type="predicted"/>
<dbReference type="Gene3D" id="3.90.1010.10">
    <property type="match status" value="1"/>
</dbReference>
<evidence type="ECO:0000259" key="1">
    <source>
        <dbReference type="Pfam" id="PF01592"/>
    </source>
</evidence>
<protein>
    <submittedName>
        <fullName evidence="2">Iron-sulfur cluster assembly protein, NifU-like</fullName>
    </submittedName>
</protein>
<evidence type="ECO:0000313" key="2">
    <source>
        <dbReference type="EMBL" id="QTA91943.1"/>
    </source>
</evidence>
<gene>
    <name evidence="2" type="ORF">dnm_080160</name>
</gene>
<reference evidence="2" key="1">
    <citation type="journal article" date="2021" name="Microb. Physiol.">
        <title>Proteogenomic Insights into the Physiology of Marine, Sulfate-Reducing, Filamentous Desulfonema limicola and Desulfonema magnum.</title>
        <authorList>
            <person name="Schnaars V."/>
            <person name="Wohlbrand L."/>
            <person name="Scheve S."/>
            <person name="Hinrichs C."/>
            <person name="Reinhardt R."/>
            <person name="Rabus R."/>
        </authorList>
    </citation>
    <scope>NUCLEOTIDE SEQUENCE</scope>
    <source>
        <strain evidence="2">4be13</strain>
    </source>
</reference>
<dbReference type="GO" id="GO:0016226">
    <property type="term" value="P:iron-sulfur cluster assembly"/>
    <property type="evidence" value="ECO:0007669"/>
    <property type="project" value="InterPro"/>
</dbReference>
<dbReference type="Proteomes" id="UP000663722">
    <property type="component" value="Chromosome"/>
</dbReference>
<dbReference type="RefSeq" id="WP_207679513.1">
    <property type="nucleotide sequence ID" value="NZ_CP061800.1"/>
</dbReference>
<name>A0A975BUL9_9BACT</name>
<feature type="domain" description="NIF system FeS cluster assembly NifU N-terminal" evidence="1">
    <location>
        <begin position="40"/>
        <end position="130"/>
    </location>
</feature>
<organism evidence="2 3">
    <name type="scientific">Desulfonema magnum</name>
    <dbReference type="NCBI Taxonomy" id="45655"/>
    <lineage>
        <taxon>Bacteria</taxon>
        <taxon>Pseudomonadati</taxon>
        <taxon>Thermodesulfobacteriota</taxon>
        <taxon>Desulfobacteria</taxon>
        <taxon>Desulfobacterales</taxon>
        <taxon>Desulfococcaceae</taxon>
        <taxon>Desulfonema</taxon>
    </lineage>
</organism>
<dbReference type="InterPro" id="IPR002871">
    <property type="entry name" value="NIF_FeS_clus_asmbl_NifU_N"/>
</dbReference>
<evidence type="ECO:0000313" key="3">
    <source>
        <dbReference type="Proteomes" id="UP000663722"/>
    </source>
</evidence>
<dbReference type="AlphaFoldDB" id="A0A975BUL9"/>
<dbReference type="CDD" id="cd06664">
    <property type="entry name" value="IscU_like"/>
    <property type="match status" value="1"/>
</dbReference>
<dbReference type="SUPFAM" id="SSF82649">
    <property type="entry name" value="SufE/NifU"/>
    <property type="match status" value="1"/>
</dbReference>